<organism evidence="5 6">
    <name type="scientific">Pseudomonas songnenensis</name>
    <dbReference type="NCBI Taxonomy" id="1176259"/>
    <lineage>
        <taxon>Bacteria</taxon>
        <taxon>Pseudomonadati</taxon>
        <taxon>Pseudomonadota</taxon>
        <taxon>Gammaproteobacteria</taxon>
        <taxon>Pseudomonadales</taxon>
        <taxon>Pseudomonadaceae</taxon>
        <taxon>Pseudomonas</taxon>
    </lineage>
</organism>
<protein>
    <submittedName>
        <fullName evidence="5">Thermonuclease family protein</fullName>
    </submittedName>
</protein>
<keyword evidence="1" id="KW-0540">Nuclease</keyword>
<reference evidence="5 6" key="1">
    <citation type="submission" date="2019-01" db="EMBL/GenBank/DDBJ databases">
        <title>High-quality draft genome of. Pseudomonas songnenensis str. L103, a full-fledged denitrifier isolated from 100 meters deep aquifer in a heavily nitrogen fertilized agricultural area.</title>
        <authorList>
            <person name="Liu M."/>
            <person name="Liu B."/>
        </authorList>
    </citation>
    <scope>NUCLEOTIDE SEQUENCE [LARGE SCALE GENOMIC DNA]</scope>
    <source>
        <strain evidence="5 6">L103</strain>
    </source>
</reference>
<evidence type="ECO:0000313" key="5">
    <source>
        <dbReference type="EMBL" id="RYJ62634.1"/>
    </source>
</evidence>
<evidence type="ECO:0000256" key="3">
    <source>
        <dbReference type="ARBA" id="ARBA00022801"/>
    </source>
</evidence>
<evidence type="ECO:0000256" key="1">
    <source>
        <dbReference type="ARBA" id="ARBA00022722"/>
    </source>
</evidence>
<dbReference type="Gene3D" id="2.40.50.90">
    <property type="match status" value="1"/>
</dbReference>
<dbReference type="Proteomes" id="UP000282800">
    <property type="component" value="Unassembled WGS sequence"/>
</dbReference>
<evidence type="ECO:0000313" key="6">
    <source>
        <dbReference type="Proteomes" id="UP000282800"/>
    </source>
</evidence>
<dbReference type="AlphaFoldDB" id="A0A482UGQ9"/>
<evidence type="ECO:0000259" key="4">
    <source>
        <dbReference type="PROSITE" id="PS50830"/>
    </source>
</evidence>
<keyword evidence="3" id="KW-0378">Hydrolase</keyword>
<comment type="caution">
    <text evidence="5">The sequence shown here is derived from an EMBL/GenBank/DDBJ whole genome shotgun (WGS) entry which is preliminary data.</text>
</comment>
<dbReference type="PANTHER" id="PTHR12302:SF3">
    <property type="entry name" value="SERINE_THREONINE-PROTEIN KINASE 31"/>
    <property type="match status" value="1"/>
</dbReference>
<proteinExistence type="predicted"/>
<sequence length="265" mass="29367">MGFSEHMKKASLVGAFFVSVFWHASTLAFFCPPPGRLPLVDVARVIDGDTLRLADGRSVRLIGINTPELGRDGRRAEPYAVAAQRRLQALVNASDGRVGLVVGRERKDRYGRVLAHAYDANGINLEASLLAEGLGFMVAIAPNTALVACHQRAEQHGRHERLGVWRKQTPRSPQSLRQGGFTLIDAKVARVERNRSGYWLEMDGPLVVHIPAQAFDAFDLRTLDALIGKRLEPRGWVVDRRGRVAAGQARWMLRITHPAMLGRSR</sequence>
<accession>A0A482UGQ9</accession>
<gene>
    <name evidence="5" type="ORF">EJA06_007145</name>
</gene>
<dbReference type="PROSITE" id="PS50830">
    <property type="entry name" value="TNASE_3"/>
    <property type="match status" value="1"/>
</dbReference>
<dbReference type="SUPFAM" id="SSF50199">
    <property type="entry name" value="Staphylococcal nuclease"/>
    <property type="match status" value="1"/>
</dbReference>
<dbReference type="Pfam" id="PF00565">
    <property type="entry name" value="SNase"/>
    <property type="match status" value="1"/>
</dbReference>
<keyword evidence="2" id="KW-0255">Endonuclease</keyword>
<dbReference type="GO" id="GO:0004519">
    <property type="term" value="F:endonuclease activity"/>
    <property type="evidence" value="ECO:0007669"/>
    <property type="project" value="UniProtKB-KW"/>
</dbReference>
<evidence type="ECO:0000256" key="2">
    <source>
        <dbReference type="ARBA" id="ARBA00022759"/>
    </source>
</evidence>
<feature type="domain" description="TNase-like" evidence="4">
    <location>
        <begin position="42"/>
        <end position="167"/>
    </location>
</feature>
<dbReference type="OrthoDB" id="6867997at2"/>
<dbReference type="PANTHER" id="PTHR12302">
    <property type="entry name" value="EBNA2 BINDING PROTEIN P100"/>
    <property type="match status" value="1"/>
</dbReference>
<name>A0A482UGQ9_9PSED</name>
<dbReference type="SMART" id="SM00318">
    <property type="entry name" value="SNc"/>
    <property type="match status" value="1"/>
</dbReference>
<dbReference type="EMBL" id="RWYU02000003">
    <property type="protein sequence ID" value="RYJ62634.1"/>
    <property type="molecule type" value="Genomic_DNA"/>
</dbReference>
<dbReference type="InterPro" id="IPR035437">
    <property type="entry name" value="SNase_OB-fold_sf"/>
</dbReference>
<dbReference type="RefSeq" id="WP_126189122.1">
    <property type="nucleotide sequence ID" value="NZ_DAMCBJ010000002.1"/>
</dbReference>
<dbReference type="GO" id="GO:0016787">
    <property type="term" value="F:hydrolase activity"/>
    <property type="evidence" value="ECO:0007669"/>
    <property type="project" value="UniProtKB-KW"/>
</dbReference>
<dbReference type="InterPro" id="IPR016071">
    <property type="entry name" value="Staphylococal_nuclease_OB-fold"/>
</dbReference>